<dbReference type="SUPFAM" id="SSF56796">
    <property type="entry name" value="Dehydroquinate synthase-like"/>
    <property type="match status" value="1"/>
</dbReference>
<dbReference type="Pfam" id="PF00465">
    <property type="entry name" value="Fe-ADH"/>
    <property type="match status" value="1"/>
</dbReference>
<accession>A0A7S1A9W0</accession>
<dbReference type="GO" id="GO:0004022">
    <property type="term" value="F:alcohol dehydrogenase (NAD+) activity"/>
    <property type="evidence" value="ECO:0007669"/>
    <property type="project" value="TreeGrafter"/>
</dbReference>
<feature type="domain" description="Alcohol dehydrogenase iron-type/glycerol dehydrogenase GldA" evidence="4">
    <location>
        <begin position="30"/>
        <end position="201"/>
    </location>
</feature>
<protein>
    <recommendedName>
        <fullName evidence="7">Alcohol dehydrogenase</fullName>
    </recommendedName>
</protein>
<keyword evidence="3" id="KW-0520">NAD</keyword>
<name>A0A7S1A9W0_NOCSC</name>
<feature type="domain" description="Fe-containing alcohol dehydrogenase-like C-terminal" evidence="5">
    <location>
        <begin position="212"/>
        <end position="394"/>
    </location>
</feature>
<dbReference type="AlphaFoldDB" id="A0A7S1A9W0"/>
<dbReference type="PANTHER" id="PTHR11496">
    <property type="entry name" value="ALCOHOL DEHYDROGENASE"/>
    <property type="match status" value="1"/>
</dbReference>
<sequence length="457" mass="49541">MPTNPHPTWSLKKVAGDIAGRIVPIPIPIVHSGAGAVQEVGEILKRFGCKKPLLVTDKDLVQVGLIQPIVDNIVGAGLSCVVFDSVIPNVPSKIVEQGFVVYKDNECDCLVAVGGGSPMDCAKVIGAKLANPKPIEKYEGFFRVTMLANLFGKLPPLIAIPTTAGTGSEVTCAAVISIEEEQKKISIVDVGLVPQEVILDPELTVKLPKSVTAATGIDALTHAIESYLSRWHTAYSKRNSLMAIERIFKHLLTCYHHGDNLEAREQTLQASMEAGLAFTRVSVGYVHAIAHQFGGMFHTPHGVANAMLLPHVLDWYLADESDGGRCIQLYFEMAQAAGLASHYQEHSPDDKKRLGRKFVEAIRSMCAEMKIPQTVPQMKASDLNTISVRAAKEAHGELFGGFAQAPVAHAVDLGYPVPKHAGIMELESIASHCLIPEEQAIWESQYKNVQTQHTSKL</sequence>
<dbReference type="Pfam" id="PF25137">
    <property type="entry name" value="ADH_Fe_C"/>
    <property type="match status" value="1"/>
</dbReference>
<dbReference type="FunFam" id="3.40.50.1970:FF:000003">
    <property type="entry name" value="Alcohol dehydrogenase, iron-containing"/>
    <property type="match status" value="1"/>
</dbReference>
<evidence type="ECO:0000259" key="5">
    <source>
        <dbReference type="Pfam" id="PF25137"/>
    </source>
</evidence>
<dbReference type="InterPro" id="IPR056798">
    <property type="entry name" value="ADH_Fe_C"/>
</dbReference>
<dbReference type="PANTHER" id="PTHR11496:SF102">
    <property type="entry name" value="ALCOHOL DEHYDROGENASE 4"/>
    <property type="match status" value="1"/>
</dbReference>
<dbReference type="InterPro" id="IPR018211">
    <property type="entry name" value="ADH_Fe_CS"/>
</dbReference>
<evidence type="ECO:0000256" key="1">
    <source>
        <dbReference type="ARBA" id="ARBA00007358"/>
    </source>
</evidence>
<gene>
    <name evidence="6" type="ORF">NSCI0253_LOCUS21608</name>
</gene>
<evidence type="ECO:0000259" key="4">
    <source>
        <dbReference type="Pfam" id="PF00465"/>
    </source>
</evidence>
<dbReference type="Gene3D" id="3.40.50.1970">
    <property type="match status" value="1"/>
</dbReference>
<dbReference type="EMBL" id="HBFQ01030695">
    <property type="protein sequence ID" value="CAD8847258.1"/>
    <property type="molecule type" value="Transcribed_RNA"/>
</dbReference>
<proteinExistence type="inferred from homology"/>
<dbReference type="PROSITE" id="PS00913">
    <property type="entry name" value="ADH_IRON_1"/>
    <property type="match status" value="1"/>
</dbReference>
<evidence type="ECO:0000256" key="3">
    <source>
        <dbReference type="ARBA" id="ARBA00023027"/>
    </source>
</evidence>
<keyword evidence="2" id="KW-0560">Oxidoreductase</keyword>
<dbReference type="Gene3D" id="1.20.1090.10">
    <property type="entry name" value="Dehydroquinate synthase-like - alpha domain"/>
    <property type="match status" value="1"/>
</dbReference>
<evidence type="ECO:0000256" key="2">
    <source>
        <dbReference type="ARBA" id="ARBA00023002"/>
    </source>
</evidence>
<evidence type="ECO:0000313" key="6">
    <source>
        <dbReference type="EMBL" id="CAD8847258.1"/>
    </source>
</evidence>
<dbReference type="CDD" id="cd08189">
    <property type="entry name" value="Fe-ADH-like"/>
    <property type="match status" value="1"/>
</dbReference>
<organism evidence="6">
    <name type="scientific">Noctiluca scintillans</name>
    <name type="common">Sea sparkle</name>
    <name type="synonym">Red tide dinoflagellate</name>
    <dbReference type="NCBI Taxonomy" id="2966"/>
    <lineage>
        <taxon>Eukaryota</taxon>
        <taxon>Sar</taxon>
        <taxon>Alveolata</taxon>
        <taxon>Dinophyceae</taxon>
        <taxon>Noctilucales</taxon>
        <taxon>Noctilucaceae</taxon>
        <taxon>Noctiluca</taxon>
    </lineage>
</organism>
<dbReference type="GO" id="GO:0046872">
    <property type="term" value="F:metal ion binding"/>
    <property type="evidence" value="ECO:0007669"/>
    <property type="project" value="InterPro"/>
</dbReference>
<reference evidence="6" key="1">
    <citation type="submission" date="2021-01" db="EMBL/GenBank/DDBJ databases">
        <authorList>
            <person name="Corre E."/>
            <person name="Pelletier E."/>
            <person name="Niang G."/>
            <person name="Scheremetjew M."/>
            <person name="Finn R."/>
            <person name="Kale V."/>
            <person name="Holt S."/>
            <person name="Cochrane G."/>
            <person name="Meng A."/>
            <person name="Brown T."/>
            <person name="Cohen L."/>
        </authorList>
    </citation>
    <scope>NUCLEOTIDE SEQUENCE</scope>
</reference>
<comment type="similarity">
    <text evidence="1">Belongs to the iron-containing alcohol dehydrogenase family.</text>
</comment>
<evidence type="ECO:0008006" key="7">
    <source>
        <dbReference type="Google" id="ProtNLM"/>
    </source>
</evidence>
<dbReference type="InterPro" id="IPR001670">
    <property type="entry name" value="ADH_Fe/GldA"/>
</dbReference>
<dbReference type="InterPro" id="IPR039697">
    <property type="entry name" value="Alcohol_dehydrogenase_Fe"/>
</dbReference>